<evidence type="ECO:0000313" key="1">
    <source>
        <dbReference type="EMBL" id="SJM33345.1"/>
    </source>
</evidence>
<dbReference type="Proteomes" id="UP000245698">
    <property type="component" value="Unassembled WGS sequence"/>
</dbReference>
<name>A0A2P9AQC2_9HYPH</name>
<accession>A0A2P9AQC2</accession>
<sequence length="47" mass="5163">MLLSVRTFPIDERQGKAFLVAWIDAERSPAANNKTAAFGGPLFREGL</sequence>
<evidence type="ECO:0000313" key="2">
    <source>
        <dbReference type="Proteomes" id="UP000245698"/>
    </source>
</evidence>
<proteinExistence type="predicted"/>
<gene>
    <name evidence="1" type="ORF">BQ8482_340241</name>
</gene>
<organism evidence="1 2">
    <name type="scientific">Mesorhizobium delmotii</name>
    <dbReference type="NCBI Taxonomy" id="1631247"/>
    <lineage>
        <taxon>Bacteria</taxon>
        <taxon>Pseudomonadati</taxon>
        <taxon>Pseudomonadota</taxon>
        <taxon>Alphaproteobacteria</taxon>
        <taxon>Hyphomicrobiales</taxon>
        <taxon>Phyllobacteriaceae</taxon>
        <taxon>Mesorhizobium</taxon>
    </lineage>
</organism>
<reference evidence="2" key="1">
    <citation type="submission" date="2016-12" db="EMBL/GenBank/DDBJ databases">
        <authorList>
            <person name="Brunel B."/>
        </authorList>
    </citation>
    <scope>NUCLEOTIDE SEQUENCE [LARGE SCALE GENOMIC DNA]</scope>
</reference>
<keyword evidence="2" id="KW-1185">Reference proteome</keyword>
<dbReference type="EMBL" id="FUIG01000042">
    <property type="protein sequence ID" value="SJM33345.1"/>
    <property type="molecule type" value="Genomic_DNA"/>
</dbReference>
<protein>
    <submittedName>
        <fullName evidence="1">Uncharacterized protein</fullName>
    </submittedName>
</protein>
<dbReference type="AlphaFoldDB" id="A0A2P9AQC2"/>